<dbReference type="PANTHER" id="PTHR24104:SF25">
    <property type="entry name" value="PROTEIN LIN-41"/>
    <property type="match status" value="1"/>
</dbReference>
<comment type="caution">
    <text evidence="2">The sequence shown here is derived from an EMBL/GenBank/DDBJ whole genome shotgun (WGS) entry which is preliminary data.</text>
</comment>
<dbReference type="CDD" id="cd05819">
    <property type="entry name" value="NHL"/>
    <property type="match status" value="1"/>
</dbReference>
<sequence length="398" mass="42265">MPISKLPRAAAILRALLLAALCVPLWACSDSGSGSSEDDERPSAFMLIGQSDYSEMFSNRGGTTDALGLGQPLGAIATDGEHLYIADYSNNRVLGWNSLPLSFDVAPDFVLGQSDFTSNSAGTGRQQMALPAHVSIGDGKLFVTDAGNNRVLIWNSLPEQAQAPDLVLGQTSFDDGEPGLAADRLSFPVWTQYAAGRLLVSDQQNHRVLLWNSLPDSSGGAADVVIGQADFATAEAGDEDTGLTNPAGLWSDGYRLLVADSGNNRVLYWSQLPRQSGQAATYVVGQSDFARVTAGASQSALRTPYGLASDGSRFYVADAGNNRVLEFDAFPIANGPLATDVYGQNSFTTILKNDIDLDGVSDDEASEQTLNAPTGIFLLNGVLYVTDRNNHRVLFFPG</sequence>
<evidence type="ECO:0008006" key="4">
    <source>
        <dbReference type="Google" id="ProtNLM"/>
    </source>
</evidence>
<keyword evidence="3" id="KW-1185">Reference proteome</keyword>
<dbReference type="SUPFAM" id="SSF63825">
    <property type="entry name" value="YWTD domain"/>
    <property type="match status" value="1"/>
</dbReference>
<organism evidence="2 3">
    <name type="scientific">Oceanococcus atlanticus</name>
    <dbReference type="NCBI Taxonomy" id="1317117"/>
    <lineage>
        <taxon>Bacteria</taxon>
        <taxon>Pseudomonadati</taxon>
        <taxon>Pseudomonadota</taxon>
        <taxon>Gammaproteobacteria</taxon>
        <taxon>Chromatiales</taxon>
        <taxon>Oceanococcaceae</taxon>
        <taxon>Oceanococcus</taxon>
    </lineage>
</organism>
<dbReference type="Gene3D" id="2.40.10.500">
    <property type="match status" value="1"/>
</dbReference>
<accession>A0A1Y1SDZ2</accession>
<evidence type="ECO:0000256" key="1">
    <source>
        <dbReference type="SAM" id="SignalP"/>
    </source>
</evidence>
<reference evidence="2 3" key="1">
    <citation type="submission" date="2013-04" db="EMBL/GenBank/DDBJ databases">
        <title>Oceanococcus atlanticus 22II-S10r2 Genome Sequencing.</title>
        <authorList>
            <person name="Lai Q."/>
            <person name="Li G."/>
            <person name="Shao Z."/>
        </authorList>
    </citation>
    <scope>NUCLEOTIDE SEQUENCE [LARGE SCALE GENOMIC DNA]</scope>
    <source>
        <strain evidence="2 3">22II-S10r2</strain>
    </source>
</reference>
<evidence type="ECO:0000313" key="3">
    <source>
        <dbReference type="Proteomes" id="UP000192342"/>
    </source>
</evidence>
<dbReference type="Gene3D" id="2.120.10.30">
    <property type="entry name" value="TolB, C-terminal domain"/>
    <property type="match status" value="2"/>
</dbReference>
<evidence type="ECO:0000313" key="2">
    <source>
        <dbReference type="EMBL" id="ORE86893.1"/>
    </source>
</evidence>
<dbReference type="RefSeq" id="WP_083561113.1">
    <property type="nucleotide sequence ID" value="NZ_AQQV01000002.1"/>
</dbReference>
<dbReference type="PANTHER" id="PTHR24104">
    <property type="entry name" value="E3 UBIQUITIN-PROTEIN LIGASE NHLRC1-RELATED"/>
    <property type="match status" value="1"/>
</dbReference>
<dbReference type="OrthoDB" id="9811352at2"/>
<dbReference type="GO" id="GO:0008270">
    <property type="term" value="F:zinc ion binding"/>
    <property type="evidence" value="ECO:0007669"/>
    <property type="project" value="UniProtKB-KW"/>
</dbReference>
<dbReference type="STRING" id="1317117.ATO7_07637"/>
<keyword evidence="1" id="KW-0732">Signal</keyword>
<dbReference type="InterPro" id="IPR011042">
    <property type="entry name" value="6-blade_b-propeller_TolB-like"/>
</dbReference>
<gene>
    <name evidence="2" type="ORF">ATO7_07637</name>
</gene>
<feature type="chain" id="PRO_5012305003" description="NHL repeat containing protein" evidence="1">
    <location>
        <begin position="28"/>
        <end position="398"/>
    </location>
</feature>
<dbReference type="AlphaFoldDB" id="A0A1Y1SDZ2"/>
<feature type="signal peptide" evidence="1">
    <location>
        <begin position="1"/>
        <end position="27"/>
    </location>
</feature>
<name>A0A1Y1SDZ2_9GAMM</name>
<dbReference type="Proteomes" id="UP000192342">
    <property type="component" value="Unassembled WGS sequence"/>
</dbReference>
<proteinExistence type="predicted"/>
<dbReference type="InterPro" id="IPR050952">
    <property type="entry name" value="TRIM-NHL_E3_ligases"/>
</dbReference>
<protein>
    <recommendedName>
        <fullName evidence="4">NHL repeat containing protein</fullName>
    </recommendedName>
</protein>
<dbReference type="EMBL" id="AQQV01000002">
    <property type="protein sequence ID" value="ORE86893.1"/>
    <property type="molecule type" value="Genomic_DNA"/>
</dbReference>